<accession>A0A0J1H997</accession>
<keyword evidence="1" id="KW-0143">Chaperone</keyword>
<dbReference type="RefSeq" id="WP_047886156.1">
    <property type="nucleotide sequence ID" value="NZ_CP071326.1"/>
</dbReference>
<reference evidence="2 3" key="1">
    <citation type="submission" date="2015-05" db="EMBL/GenBank/DDBJ databases">
        <title>Photobacterium galathea sp. nov.</title>
        <authorList>
            <person name="Machado H."/>
            <person name="Gram L."/>
        </authorList>
    </citation>
    <scope>NUCLEOTIDE SEQUENCE [LARGE SCALE GENOMIC DNA]</scope>
    <source>
        <strain evidence="2 3">DSM 22954</strain>
    </source>
</reference>
<dbReference type="Gene3D" id="1.10.3480.10">
    <property type="entry name" value="TorD-like"/>
    <property type="match status" value="1"/>
</dbReference>
<dbReference type="OrthoDB" id="3174863at2"/>
<dbReference type="InterPro" id="IPR050289">
    <property type="entry name" value="TorD/DmsD_chaperones"/>
</dbReference>
<dbReference type="PIRSF" id="PIRSF004690">
    <property type="entry name" value="DmsD"/>
    <property type="match status" value="1"/>
</dbReference>
<comment type="caution">
    <text evidence="2">The sequence shown here is derived from an EMBL/GenBank/DDBJ whole genome shotgun (WGS) entry which is preliminary data.</text>
</comment>
<evidence type="ECO:0000313" key="2">
    <source>
        <dbReference type="EMBL" id="KLV08268.1"/>
    </source>
</evidence>
<dbReference type="InterPro" id="IPR020945">
    <property type="entry name" value="DMSO/NO3_reduct_chaperone"/>
</dbReference>
<dbReference type="STRING" id="320778.ABT57_15870"/>
<dbReference type="Proteomes" id="UP000035909">
    <property type="component" value="Unassembled WGS sequence"/>
</dbReference>
<name>A0A0J1H997_9GAMM</name>
<dbReference type="PANTHER" id="PTHR34227:SF13">
    <property type="entry name" value="TAT PROOFREADING CHAPERONE DMSD-RELATED"/>
    <property type="match status" value="1"/>
</dbReference>
<dbReference type="Pfam" id="PF02613">
    <property type="entry name" value="Nitrate_red_del"/>
    <property type="match status" value="1"/>
</dbReference>
<dbReference type="InterPro" id="IPR026269">
    <property type="entry name" value="DmsD-type"/>
</dbReference>
<evidence type="ECO:0000256" key="1">
    <source>
        <dbReference type="ARBA" id="ARBA00023186"/>
    </source>
</evidence>
<sequence>MEHIATIAKLLGSLFYYPVTHKNNQLMCHTLRQSEGWQESPFAPVLVAIEQESAAQLADDFQQLFEGCDVMPAPPWGSVYLDREQVIFGESTIRFRHFLKDNQLALDTGMREPEDQFGLMLMALAKLADEQDGLSVDRLLQTHLLPWAYRYLTLVQEHARTQTYCLLADIARQWLQLVQEERGITAENLKVYF</sequence>
<protein>
    <submittedName>
        <fullName evidence="2">DMSO reductase maturation protein</fullName>
    </submittedName>
</protein>
<dbReference type="NCBIfam" id="NF008632">
    <property type="entry name" value="PRK11621.1"/>
    <property type="match status" value="1"/>
</dbReference>
<dbReference type="PANTHER" id="PTHR34227">
    <property type="entry name" value="CHAPERONE PROTEIN YCDY"/>
    <property type="match status" value="1"/>
</dbReference>
<organism evidence="2 3">
    <name type="scientific">Photobacterium ganghwense</name>
    <dbReference type="NCBI Taxonomy" id="320778"/>
    <lineage>
        <taxon>Bacteria</taxon>
        <taxon>Pseudomonadati</taxon>
        <taxon>Pseudomonadota</taxon>
        <taxon>Gammaproteobacteria</taxon>
        <taxon>Vibrionales</taxon>
        <taxon>Vibrionaceae</taxon>
        <taxon>Photobacterium</taxon>
    </lineage>
</organism>
<dbReference type="InterPro" id="IPR036411">
    <property type="entry name" value="TorD-like_sf"/>
</dbReference>
<gene>
    <name evidence="2" type="ORF">ABT57_15870</name>
</gene>
<dbReference type="PATRIC" id="fig|320778.3.peg.3450"/>
<dbReference type="AlphaFoldDB" id="A0A0J1H997"/>
<proteinExistence type="predicted"/>
<dbReference type="EMBL" id="LDOU01000015">
    <property type="protein sequence ID" value="KLV08268.1"/>
    <property type="molecule type" value="Genomic_DNA"/>
</dbReference>
<evidence type="ECO:0000313" key="3">
    <source>
        <dbReference type="Proteomes" id="UP000035909"/>
    </source>
</evidence>
<dbReference type="SUPFAM" id="SSF89155">
    <property type="entry name" value="TorD-like"/>
    <property type="match status" value="1"/>
</dbReference>
<keyword evidence="3" id="KW-1185">Reference proteome</keyword>